<gene>
    <name evidence="2" type="ORF">EIP91_010510</name>
</gene>
<dbReference type="InterPro" id="IPR036291">
    <property type="entry name" value="NAD(P)-bd_dom_sf"/>
</dbReference>
<dbReference type="OrthoDB" id="9988102at2759"/>
<evidence type="ECO:0000313" key="3">
    <source>
        <dbReference type="Proteomes" id="UP000292702"/>
    </source>
</evidence>
<dbReference type="Proteomes" id="UP000292702">
    <property type="component" value="Unassembled WGS sequence"/>
</dbReference>
<dbReference type="Pfam" id="PF07991">
    <property type="entry name" value="KARI_N"/>
    <property type="match status" value="1"/>
</dbReference>
<name>A0A4R0R2R4_9APHY</name>
<comment type="caution">
    <text evidence="2">The sequence shown here is derived from an EMBL/GenBank/DDBJ whole genome shotgun (WGS) entry which is preliminary data.</text>
</comment>
<dbReference type="EMBL" id="RWJN01000631">
    <property type="protein sequence ID" value="TCD60246.1"/>
    <property type="molecule type" value="Genomic_DNA"/>
</dbReference>
<evidence type="ECO:0000313" key="2">
    <source>
        <dbReference type="EMBL" id="TCD60246.1"/>
    </source>
</evidence>
<sequence length="137" mass="14875">MVDTTIAIISPGAMGSAIAKRLTTSNLTVLTTLTHRSEATRLRARDAGMQDVTLSDIARRARWVLSILPPSSALAFAQQFRDEYMALQDGEREQARSEKIAFVDCNAVNPETVKKIGAVFQGTPIIFIDAAIIGFPP</sequence>
<accession>A0A4R0R2R4</accession>
<proteinExistence type="predicted"/>
<dbReference type="AlphaFoldDB" id="A0A4R0R2R4"/>
<organism evidence="2 3">
    <name type="scientific">Steccherinum ochraceum</name>
    <dbReference type="NCBI Taxonomy" id="92696"/>
    <lineage>
        <taxon>Eukaryota</taxon>
        <taxon>Fungi</taxon>
        <taxon>Dikarya</taxon>
        <taxon>Basidiomycota</taxon>
        <taxon>Agaricomycotina</taxon>
        <taxon>Agaricomycetes</taxon>
        <taxon>Polyporales</taxon>
        <taxon>Steccherinaceae</taxon>
        <taxon>Steccherinum</taxon>
    </lineage>
</organism>
<dbReference type="Gene3D" id="3.40.50.720">
    <property type="entry name" value="NAD(P)-binding Rossmann-like Domain"/>
    <property type="match status" value="1"/>
</dbReference>
<reference evidence="2 3" key="1">
    <citation type="submission" date="2018-11" db="EMBL/GenBank/DDBJ databases">
        <title>Genome assembly of Steccherinum ochraceum LE-BIN_3174, the white-rot fungus of the Steccherinaceae family (The Residual Polyporoid clade, Polyporales, Basidiomycota).</title>
        <authorList>
            <person name="Fedorova T.V."/>
            <person name="Glazunova O.A."/>
            <person name="Landesman E.O."/>
            <person name="Moiseenko K.V."/>
            <person name="Psurtseva N.V."/>
            <person name="Savinova O.S."/>
            <person name="Shakhova N.V."/>
            <person name="Tyazhelova T.V."/>
            <person name="Vasina D.V."/>
        </authorList>
    </citation>
    <scope>NUCLEOTIDE SEQUENCE [LARGE SCALE GENOMIC DNA]</scope>
    <source>
        <strain evidence="2 3">LE-BIN_3174</strain>
    </source>
</reference>
<feature type="domain" description="KARI N-terminal Rossmann" evidence="1">
    <location>
        <begin position="3"/>
        <end position="70"/>
    </location>
</feature>
<dbReference type="InterPro" id="IPR013116">
    <property type="entry name" value="KARI_N"/>
</dbReference>
<keyword evidence="3" id="KW-1185">Reference proteome</keyword>
<dbReference type="SUPFAM" id="SSF51735">
    <property type="entry name" value="NAD(P)-binding Rossmann-fold domains"/>
    <property type="match status" value="1"/>
</dbReference>
<dbReference type="STRING" id="92696.A0A4R0R2R4"/>
<evidence type="ECO:0000259" key="1">
    <source>
        <dbReference type="Pfam" id="PF07991"/>
    </source>
</evidence>
<protein>
    <recommendedName>
        <fullName evidence="1">KARI N-terminal Rossmann domain-containing protein</fullName>
    </recommendedName>
</protein>